<dbReference type="SUPFAM" id="SSF56059">
    <property type="entry name" value="Glutathione synthetase ATP-binding domain-like"/>
    <property type="match status" value="1"/>
</dbReference>
<dbReference type="CDD" id="cd02440">
    <property type="entry name" value="AdoMet_MTases"/>
    <property type="match status" value="1"/>
</dbReference>
<accession>A0A8H6UWX6</accession>
<dbReference type="SMART" id="SM00993">
    <property type="entry name" value="YL1_C"/>
    <property type="match status" value="1"/>
</dbReference>
<name>A0A8H6UWX6_9EURO</name>
<evidence type="ECO:0000313" key="6">
    <source>
        <dbReference type="Proteomes" id="UP000630445"/>
    </source>
</evidence>
<evidence type="ECO:0000256" key="1">
    <source>
        <dbReference type="ARBA" id="ARBA00006832"/>
    </source>
</evidence>
<dbReference type="Pfam" id="PF08265">
    <property type="entry name" value="YL1_C"/>
    <property type="match status" value="1"/>
</dbReference>
<feature type="compositionally biased region" description="Basic and acidic residues" evidence="2">
    <location>
        <begin position="821"/>
        <end position="847"/>
    </location>
</feature>
<feature type="compositionally biased region" description="Polar residues" evidence="2">
    <location>
        <begin position="859"/>
        <end position="879"/>
    </location>
</feature>
<proteinExistence type="inferred from homology"/>
<dbReference type="EMBL" id="JACBAF010002052">
    <property type="protein sequence ID" value="KAF7169120.1"/>
    <property type="molecule type" value="Genomic_DNA"/>
</dbReference>
<dbReference type="Pfam" id="PF07478">
    <property type="entry name" value="Dala_Dala_lig_C"/>
    <property type="match status" value="1"/>
</dbReference>
<feature type="compositionally biased region" description="Pro residues" evidence="2">
    <location>
        <begin position="1230"/>
        <end position="1239"/>
    </location>
</feature>
<evidence type="ECO:0000313" key="4">
    <source>
        <dbReference type="EMBL" id="KAF7121743.1"/>
    </source>
</evidence>
<dbReference type="PANTHER" id="PTHR13275:SF4">
    <property type="entry name" value="VACUOLAR PROTEIN SORTING-ASSOCIATED PROTEIN 72 HOMOLOG"/>
    <property type="match status" value="1"/>
</dbReference>
<dbReference type="InterPro" id="IPR013272">
    <property type="entry name" value="Vps72/YL1_C"/>
</dbReference>
<gene>
    <name evidence="4" type="ORF">CNMCM5793_009296</name>
    <name evidence="5" type="ORF">CNMCM6106_004059</name>
</gene>
<dbReference type="InterPro" id="IPR011095">
    <property type="entry name" value="Dala_Dala_lig_C"/>
</dbReference>
<feature type="region of interest" description="Disordered" evidence="2">
    <location>
        <begin position="695"/>
        <end position="721"/>
    </location>
</feature>
<feature type="compositionally biased region" description="Polar residues" evidence="2">
    <location>
        <begin position="1050"/>
        <end position="1060"/>
    </location>
</feature>
<dbReference type="Pfam" id="PF05764">
    <property type="entry name" value="YL1"/>
    <property type="match status" value="1"/>
</dbReference>
<dbReference type="SUPFAM" id="SSF53335">
    <property type="entry name" value="S-adenosyl-L-methionine-dependent methyltransferases"/>
    <property type="match status" value="1"/>
</dbReference>
<dbReference type="InterPro" id="IPR041698">
    <property type="entry name" value="Methyltransf_25"/>
</dbReference>
<feature type="region of interest" description="Disordered" evidence="2">
    <location>
        <begin position="740"/>
        <end position="759"/>
    </location>
</feature>
<protein>
    <recommendedName>
        <fullName evidence="3">Vps72/YL1 C-terminal domain-containing protein</fullName>
    </recommendedName>
</protein>
<feature type="compositionally biased region" description="Low complexity" evidence="2">
    <location>
        <begin position="902"/>
        <end position="919"/>
    </location>
</feature>
<feature type="compositionally biased region" description="Acidic residues" evidence="2">
    <location>
        <begin position="605"/>
        <end position="627"/>
    </location>
</feature>
<dbReference type="GO" id="GO:0005634">
    <property type="term" value="C:nucleus"/>
    <property type="evidence" value="ECO:0007669"/>
    <property type="project" value="TreeGrafter"/>
</dbReference>
<comment type="similarity">
    <text evidence="1">Belongs to the VPS72/YL1 family.</text>
</comment>
<evidence type="ECO:0000256" key="2">
    <source>
        <dbReference type="SAM" id="MobiDB-lite"/>
    </source>
</evidence>
<evidence type="ECO:0000259" key="3">
    <source>
        <dbReference type="SMART" id="SM00993"/>
    </source>
</evidence>
<dbReference type="GO" id="GO:0008716">
    <property type="term" value="F:D-alanine-D-alanine ligase activity"/>
    <property type="evidence" value="ECO:0007669"/>
    <property type="project" value="InterPro"/>
</dbReference>
<dbReference type="Pfam" id="PF13649">
    <property type="entry name" value="Methyltransf_25"/>
    <property type="match status" value="1"/>
</dbReference>
<feature type="domain" description="Vps72/YL1 C-terminal" evidence="3">
    <location>
        <begin position="1131"/>
        <end position="1160"/>
    </location>
</feature>
<sequence length="1254" mass="138143">MKICLINSSYEGVNSPFEKYDEFPDPNRYIPKERHEFVTRYVTKANAKAEIDEICKEDFDLFMNYMWGIESDDVAGVEATRYLESKGVIILTNPSTFLAKNKLDLQKAAKKCGLRVPGDTPGKYPKIVKYADGYGSLNLDENSICYTEEDVIKRVAMMQKDNTTFGILVQDYIIGKECSAIVVEMGREVVALTPLQYVFPENTPDNEAFLTWHNKFEAVDQGIIKYAFVEEEPHKANLQSAAVEAFKALGVSGGGAWARVDMRLEESTGNVYVIEVNCIPVVFYPKGNTLGDDLVVEEKFPGGQAAFFDMLLATKQMQLGWHNAQNKHIAAVYDNFAPAYHAVWENSALCNIQEFFSANYDFSGTVLDVACGTGAMGQVLHKQGIQAEVVGIDLSPCMLAAPNIKKYYKEVRVGPMQELIMGAGEHDHITCFGALHFLDTVHLNAVLARMFMLARRSVTFEVDDLDDAYIQEIKQKHGDLTFNANHVQAVEEFGIPKGWKRVYNERQFLYSSPTTKTDVYGYAMRQVLEIADSSHPSCTVNPQIHRMADEKETPAEGEVVESLIQGRARRSTAGRHLSALLNAEADDELALLFEEVDDDNEFSIAEEEAGEEDDMALDSSSDDDEDQGPNVRGEDLEGEKEIEKEAKADRQKRRAREDLRLKLARKKVKIDPSAVSAVPAPRPKKKSERISWLPTVEDGPTRSSSRRQTMHNKQLTHARLKDSEQKRIRLIATMEEAAKRKAHLKPRQMTQADRLAEAERVERLNSKSLSRWEEMEKRKAEERRAKIEALQNRRLEGPVMSYWSGIATWVNGRLTRVGKVDITPKPEKEEATRKKSKKTEKEEKSTSEKPAQSAPAVPATSQTASLGTSTPQETPSQEVSMEVSRKAEETIAVSQDEDTEKATTTSEPTKTTSGPESSTIPEGSAATAECTKPIPPVESTPAPVEASTEKAPDSELPKVETDTSKEPVEVESKTTDEAPQENETTAAQAPEERPAPTKPEVPLLGVQPDDASKSTDAEASTNEKPSSESKVIPPATPPSTTPVPTAKPTQTGQSASTEQEQVAPEIHVDQPAISSDGTPQPQIPGPPPVVEQTGRCLTILENFDEETAQSREFSIYFNSKKPPRLTKISSSLCVITSLPSRYRDTETGLPFANAYAYREIRRTVDQKSSWSPMLGCYVGPVGVAARGVPERFLNPNAPSETQQSEKKEGKDGEEGPASAAPKSPGGVSNPPAPAAPTPTPVAAGGGDPMDIDKP</sequence>
<keyword evidence="6" id="KW-1185">Reference proteome</keyword>
<feature type="compositionally biased region" description="Basic and acidic residues" evidence="2">
    <location>
        <begin position="947"/>
        <end position="976"/>
    </location>
</feature>
<dbReference type="PANTHER" id="PTHR13275">
    <property type="entry name" value="YL-1 PROTEIN TRANSCRIPTION FACTOR-LIKE 1"/>
    <property type="match status" value="1"/>
</dbReference>
<feature type="region of interest" description="Disordered" evidence="2">
    <location>
        <begin position="1191"/>
        <end position="1254"/>
    </location>
</feature>
<dbReference type="AlphaFoldDB" id="A0A8H6UWX6"/>
<dbReference type="OrthoDB" id="66144at2759"/>
<dbReference type="EMBL" id="JACBAD010002040">
    <property type="protein sequence ID" value="KAF7121743.1"/>
    <property type="molecule type" value="Genomic_DNA"/>
</dbReference>
<comment type="caution">
    <text evidence="5">The sequence shown here is derived from an EMBL/GenBank/DDBJ whole genome shotgun (WGS) entry which is preliminary data.</text>
</comment>
<dbReference type="Gene3D" id="3.40.50.150">
    <property type="entry name" value="Vaccinia Virus protein VP39"/>
    <property type="match status" value="1"/>
</dbReference>
<dbReference type="InterPro" id="IPR046757">
    <property type="entry name" value="YL1_N"/>
</dbReference>
<feature type="compositionally biased region" description="Basic and acidic residues" evidence="2">
    <location>
        <begin position="1203"/>
        <end position="1213"/>
    </location>
</feature>
<dbReference type="Proteomes" id="UP000662466">
    <property type="component" value="Unassembled WGS sequence"/>
</dbReference>
<dbReference type="Proteomes" id="UP000630445">
    <property type="component" value="Unassembled WGS sequence"/>
</dbReference>
<feature type="compositionally biased region" description="Basic residues" evidence="2">
    <location>
        <begin position="704"/>
        <end position="718"/>
    </location>
</feature>
<dbReference type="Gene3D" id="3.30.470.20">
    <property type="entry name" value="ATP-grasp fold, B domain"/>
    <property type="match status" value="1"/>
</dbReference>
<evidence type="ECO:0000313" key="5">
    <source>
        <dbReference type="EMBL" id="KAF7169120.1"/>
    </source>
</evidence>
<dbReference type="InterPro" id="IPR029063">
    <property type="entry name" value="SAM-dependent_MTases_sf"/>
</dbReference>
<evidence type="ECO:0000313" key="7">
    <source>
        <dbReference type="Proteomes" id="UP000662466"/>
    </source>
</evidence>
<organism evidence="5 7">
    <name type="scientific">Aspergillus hiratsukae</name>
    <dbReference type="NCBI Taxonomy" id="1194566"/>
    <lineage>
        <taxon>Eukaryota</taxon>
        <taxon>Fungi</taxon>
        <taxon>Dikarya</taxon>
        <taxon>Ascomycota</taxon>
        <taxon>Pezizomycotina</taxon>
        <taxon>Eurotiomycetes</taxon>
        <taxon>Eurotiomycetidae</taxon>
        <taxon>Eurotiales</taxon>
        <taxon>Aspergillaceae</taxon>
        <taxon>Aspergillus</taxon>
        <taxon>Aspergillus subgen. Fumigati</taxon>
    </lineage>
</organism>
<feature type="compositionally biased region" description="Basic and acidic residues" evidence="2">
    <location>
        <begin position="632"/>
        <end position="656"/>
    </location>
</feature>
<feature type="region of interest" description="Disordered" evidence="2">
    <location>
        <begin position="821"/>
        <end position="1088"/>
    </location>
</feature>
<reference evidence="5" key="1">
    <citation type="submission" date="2020-06" db="EMBL/GenBank/DDBJ databases">
        <title>Draft genome sequences of strains closely related to Aspergillus parafelis and Aspergillus hiratsukae.</title>
        <authorList>
            <person name="Dos Santos R.A.C."/>
            <person name="Rivero-Menendez O."/>
            <person name="Steenwyk J.L."/>
            <person name="Mead M.E."/>
            <person name="Goldman G.H."/>
            <person name="Alastruey-Izquierdo A."/>
            <person name="Rokas A."/>
        </authorList>
    </citation>
    <scope>NUCLEOTIDE SEQUENCE</scope>
    <source>
        <strain evidence="4">CNM-CM5793</strain>
        <strain evidence="5">CNM-CM6106</strain>
    </source>
</reference>
<feature type="region of interest" description="Disordered" evidence="2">
    <location>
        <begin position="605"/>
        <end position="656"/>
    </location>
</feature>